<protein>
    <submittedName>
        <fullName evidence="2">Histidine kinase</fullName>
    </submittedName>
</protein>
<dbReference type="GO" id="GO:0016301">
    <property type="term" value="F:kinase activity"/>
    <property type="evidence" value="ECO:0007669"/>
    <property type="project" value="UniProtKB-KW"/>
</dbReference>
<reference evidence="2 3" key="1">
    <citation type="submission" date="2019-03" db="EMBL/GenBank/DDBJ databases">
        <authorList>
            <person name="Li J."/>
        </authorList>
    </citation>
    <scope>NUCLEOTIDE SEQUENCE [LARGE SCALE GENOMIC DNA]</scope>
    <source>
        <strain evidence="2 3">3058</strain>
    </source>
</reference>
<evidence type="ECO:0000256" key="1">
    <source>
        <dbReference type="SAM" id="MobiDB-lite"/>
    </source>
</evidence>
<evidence type="ECO:0000313" key="3">
    <source>
        <dbReference type="Proteomes" id="UP000297972"/>
    </source>
</evidence>
<dbReference type="Proteomes" id="UP000297972">
    <property type="component" value="Unassembled WGS sequence"/>
</dbReference>
<evidence type="ECO:0000313" key="2">
    <source>
        <dbReference type="EMBL" id="TGN42983.1"/>
    </source>
</evidence>
<keyword evidence="2" id="KW-0808">Transferase</keyword>
<organism evidence="2 3">
    <name type="scientific">Paracoccus liaowanqingii</name>
    <dbReference type="NCBI Taxonomy" id="2560053"/>
    <lineage>
        <taxon>Bacteria</taxon>
        <taxon>Pseudomonadati</taxon>
        <taxon>Pseudomonadota</taxon>
        <taxon>Alphaproteobacteria</taxon>
        <taxon>Rhodobacterales</taxon>
        <taxon>Paracoccaceae</taxon>
        <taxon>Paracoccus</taxon>
    </lineage>
</organism>
<dbReference type="AlphaFoldDB" id="A0A4Z1C6N9"/>
<gene>
    <name evidence="2" type="ORF">E4L95_20810</name>
</gene>
<feature type="non-terminal residue" evidence="2">
    <location>
        <position position="69"/>
    </location>
</feature>
<name>A0A4Z1C6N9_9RHOB</name>
<keyword evidence="2" id="KW-0418">Kinase</keyword>
<feature type="region of interest" description="Disordered" evidence="1">
    <location>
        <begin position="1"/>
        <end position="20"/>
    </location>
</feature>
<sequence>MDKDHVDAPAVAPETGGGPAEELEYRLRQQQLAAEYGAYALRTHDLGALLHEATRVCALGLHSRFCKVM</sequence>
<dbReference type="RefSeq" id="WP_205966076.1">
    <property type="nucleotide sequence ID" value="NZ_SRPG01000363.1"/>
</dbReference>
<keyword evidence="3" id="KW-1185">Reference proteome</keyword>
<proteinExistence type="predicted"/>
<comment type="caution">
    <text evidence="2">The sequence shown here is derived from an EMBL/GenBank/DDBJ whole genome shotgun (WGS) entry which is preliminary data.</text>
</comment>
<dbReference type="EMBL" id="SRPG01000363">
    <property type="protein sequence ID" value="TGN42983.1"/>
    <property type="molecule type" value="Genomic_DNA"/>
</dbReference>
<accession>A0A4Z1C6N9</accession>